<dbReference type="Proteomes" id="UP001151760">
    <property type="component" value="Unassembled WGS sequence"/>
</dbReference>
<sequence length="208" mass="21749">MSLHTSSLLLLIFIVSSSSAAAAGQQPNGVSLNLWCVAKNNAEDSALQSAIDWACGTGGADCGPVQQGGVCFDGSDIRKTASYVFNNYCGKNGMTEETCNFANTAALTDLDPSFSSCKFPSSMEGKSSNGTAAVGGGTSTADLTSNGNNVAYGSMRFRGVNFPETVSCSGLGGREIRERNLMWNLGALVYGMALCLPQFLVGYLIMLW</sequence>
<evidence type="ECO:0000313" key="5">
    <source>
        <dbReference type="EMBL" id="GJT60278.1"/>
    </source>
</evidence>
<dbReference type="SMART" id="SM00768">
    <property type="entry name" value="X8"/>
    <property type="match status" value="1"/>
</dbReference>
<name>A0ABQ5FBH6_9ASTR</name>
<dbReference type="InterPro" id="IPR012946">
    <property type="entry name" value="X8"/>
</dbReference>
<organism evidence="5 6">
    <name type="scientific">Tanacetum coccineum</name>
    <dbReference type="NCBI Taxonomy" id="301880"/>
    <lineage>
        <taxon>Eukaryota</taxon>
        <taxon>Viridiplantae</taxon>
        <taxon>Streptophyta</taxon>
        <taxon>Embryophyta</taxon>
        <taxon>Tracheophyta</taxon>
        <taxon>Spermatophyta</taxon>
        <taxon>Magnoliopsida</taxon>
        <taxon>eudicotyledons</taxon>
        <taxon>Gunneridae</taxon>
        <taxon>Pentapetalae</taxon>
        <taxon>asterids</taxon>
        <taxon>campanulids</taxon>
        <taxon>Asterales</taxon>
        <taxon>Asteraceae</taxon>
        <taxon>Asteroideae</taxon>
        <taxon>Anthemideae</taxon>
        <taxon>Anthemidinae</taxon>
        <taxon>Tanacetum</taxon>
    </lineage>
</organism>
<evidence type="ECO:0000259" key="4">
    <source>
        <dbReference type="SMART" id="SM00768"/>
    </source>
</evidence>
<dbReference type="PANTHER" id="PTHR31044">
    <property type="entry name" value="BETA-1,3 GLUCANASE"/>
    <property type="match status" value="1"/>
</dbReference>
<reference evidence="5" key="2">
    <citation type="submission" date="2022-01" db="EMBL/GenBank/DDBJ databases">
        <authorList>
            <person name="Yamashiro T."/>
            <person name="Shiraishi A."/>
            <person name="Satake H."/>
            <person name="Nakayama K."/>
        </authorList>
    </citation>
    <scope>NUCLEOTIDE SEQUENCE</scope>
</reference>
<feature type="chain" id="PRO_5045161311" evidence="3">
    <location>
        <begin position="25"/>
        <end position="208"/>
    </location>
</feature>
<evidence type="ECO:0000313" key="6">
    <source>
        <dbReference type="Proteomes" id="UP001151760"/>
    </source>
</evidence>
<dbReference type="PANTHER" id="PTHR31044:SF33">
    <property type="entry name" value="PLASMODESMATA CALLOSE-BINDING PROTEIN 5"/>
    <property type="match status" value="1"/>
</dbReference>
<comment type="caution">
    <text evidence="5">The sequence shown here is derived from an EMBL/GenBank/DDBJ whole genome shotgun (WGS) entry which is preliminary data.</text>
</comment>
<evidence type="ECO:0000256" key="3">
    <source>
        <dbReference type="SAM" id="SignalP"/>
    </source>
</evidence>
<keyword evidence="1 3" id="KW-0732">Signal</keyword>
<dbReference type="InterPro" id="IPR044788">
    <property type="entry name" value="X8_dom_prot"/>
</dbReference>
<evidence type="ECO:0000256" key="1">
    <source>
        <dbReference type="ARBA" id="ARBA00022729"/>
    </source>
</evidence>
<gene>
    <name evidence="5" type="ORF">Tco_1003811</name>
</gene>
<evidence type="ECO:0000256" key="2">
    <source>
        <dbReference type="SAM" id="Phobius"/>
    </source>
</evidence>
<proteinExistence type="predicted"/>
<accession>A0ABQ5FBH6</accession>
<feature type="domain" description="X8" evidence="4">
    <location>
        <begin position="34"/>
        <end position="119"/>
    </location>
</feature>
<protein>
    <submittedName>
        <fullName evidence="5">Plasmodesmata callose-binding protein 5-like protein</fullName>
    </submittedName>
</protein>
<feature type="signal peptide" evidence="3">
    <location>
        <begin position="1"/>
        <end position="24"/>
    </location>
</feature>
<dbReference type="Gene3D" id="1.20.58.1040">
    <property type="match status" value="1"/>
</dbReference>
<keyword evidence="2" id="KW-1133">Transmembrane helix</keyword>
<keyword evidence="6" id="KW-1185">Reference proteome</keyword>
<dbReference type="EMBL" id="BQNB010017185">
    <property type="protein sequence ID" value="GJT60278.1"/>
    <property type="molecule type" value="Genomic_DNA"/>
</dbReference>
<reference evidence="5" key="1">
    <citation type="journal article" date="2022" name="Int. J. Mol. Sci.">
        <title>Draft Genome of Tanacetum Coccineum: Genomic Comparison of Closely Related Tanacetum-Family Plants.</title>
        <authorList>
            <person name="Yamashiro T."/>
            <person name="Shiraishi A."/>
            <person name="Nakayama K."/>
            <person name="Satake H."/>
        </authorList>
    </citation>
    <scope>NUCLEOTIDE SEQUENCE</scope>
</reference>
<dbReference type="Pfam" id="PF07983">
    <property type="entry name" value="X8"/>
    <property type="match status" value="1"/>
</dbReference>
<keyword evidence="2" id="KW-0812">Transmembrane</keyword>
<feature type="transmembrane region" description="Helical" evidence="2">
    <location>
        <begin position="181"/>
        <end position="205"/>
    </location>
</feature>
<keyword evidence="2" id="KW-0472">Membrane</keyword>